<evidence type="ECO:0000313" key="15">
    <source>
        <dbReference type="Proteomes" id="UP000007437"/>
    </source>
</evidence>
<evidence type="ECO:0000256" key="4">
    <source>
        <dbReference type="ARBA" id="ARBA00022490"/>
    </source>
</evidence>
<evidence type="ECO:0000256" key="10">
    <source>
        <dbReference type="PIRNR" id="PIRNR000804"/>
    </source>
</evidence>
<dbReference type="EMBL" id="FR687359">
    <property type="protein sequence ID" value="CBW73529.1"/>
    <property type="molecule type" value="Genomic_DNA"/>
</dbReference>
<dbReference type="eggNOG" id="COG0592">
    <property type="taxonomic scope" value="Bacteria"/>
</dbReference>
<reference evidence="14 15" key="1">
    <citation type="journal article" date="2011" name="J. Bacteriol.">
        <title>Complete genome sequence of Burkholderia rhizoxinica, an endosymbiont of Rhizopus microsporus.</title>
        <authorList>
            <person name="Lackner G."/>
            <person name="Moebius N."/>
            <person name="Partida-Martinez L."/>
            <person name="Hertweck C."/>
        </authorList>
    </citation>
    <scope>NUCLEOTIDE SEQUENCE [LARGE SCALE GENOMIC DNA]</scope>
    <source>
        <strain evidence="15">DSM 19002 / CIP 109453 / HKI 454</strain>
    </source>
</reference>
<dbReference type="NCBIfam" id="TIGR00663">
    <property type="entry name" value="dnan"/>
    <property type="match status" value="1"/>
</dbReference>
<dbReference type="PANTHER" id="PTHR30478">
    <property type="entry name" value="DNA POLYMERASE III SUBUNIT BETA"/>
    <property type="match status" value="1"/>
</dbReference>
<dbReference type="Gene3D" id="3.10.150.10">
    <property type="entry name" value="DNA Polymerase III, subunit A, domain 2"/>
    <property type="match status" value="1"/>
</dbReference>
<sequence length="401" mass="44151">MPCGAGPGAAPHRALCTAMAMGADEPSYQRRNSMQLVKTERDTLLRPLQTVSGIVERRHTLPILANLLISKNGPDVSFLSTDLELQITTRADFGIGNEQVATTVAARKLVDILRAMPIGDVTLTLSDKRLTVQSGKSRFALQTLAADEFPTLAQAKDFGANLSVPQKTFKQLLGMVHFAMAQQDIRYYLNGMLLVVDGDQLMAVATDGHRLAFSSMKTDGAFARQEVIIPRKTILELQRLLEDIDDPLTIDIASTQVKFTFGQVELVSKLVEGKFPDFQRVIPKGHKNTFMIGRDELQHSLQRAAILTSDKFKGVRCIVAPGQLKIMSTNADQEEAQEELEIAYQGDTLDVGFNVTYLLDVLANLKVDMIQVALGSDATSSALITIPENEQFKYVVMPMRI</sequence>
<comment type="similarity">
    <text evidence="2 10">Belongs to the beta sliding clamp family.</text>
</comment>
<dbReference type="KEGG" id="brh:RBRH_00962"/>
<evidence type="ECO:0000259" key="12">
    <source>
        <dbReference type="Pfam" id="PF02767"/>
    </source>
</evidence>
<dbReference type="GO" id="GO:0003887">
    <property type="term" value="F:DNA-directed DNA polymerase activity"/>
    <property type="evidence" value="ECO:0007669"/>
    <property type="project" value="UniProtKB-UniRule"/>
</dbReference>
<dbReference type="SMART" id="SM00480">
    <property type="entry name" value="POL3Bc"/>
    <property type="match status" value="1"/>
</dbReference>
<evidence type="ECO:0000256" key="2">
    <source>
        <dbReference type="ARBA" id="ARBA00010752"/>
    </source>
</evidence>
<protein>
    <recommendedName>
        <fullName evidence="3 10">Beta sliding clamp</fullName>
    </recommendedName>
</protein>
<dbReference type="Gene3D" id="3.70.10.10">
    <property type="match status" value="1"/>
</dbReference>
<dbReference type="CDD" id="cd00140">
    <property type="entry name" value="beta_clamp"/>
    <property type="match status" value="1"/>
</dbReference>
<keyword evidence="6 10" id="KW-0548">Nucleotidyltransferase</keyword>
<dbReference type="InterPro" id="IPR022635">
    <property type="entry name" value="DNA_polIII_beta_C"/>
</dbReference>
<dbReference type="SUPFAM" id="SSF55979">
    <property type="entry name" value="DNA clamp"/>
    <property type="match status" value="3"/>
</dbReference>
<evidence type="ECO:0000256" key="7">
    <source>
        <dbReference type="ARBA" id="ARBA00022705"/>
    </source>
</evidence>
<evidence type="ECO:0000256" key="6">
    <source>
        <dbReference type="ARBA" id="ARBA00022695"/>
    </source>
</evidence>
<dbReference type="InterPro" id="IPR022634">
    <property type="entry name" value="DNA_polIII_beta_N"/>
</dbReference>
<dbReference type="Pfam" id="PF00712">
    <property type="entry name" value="DNA_pol3_beta"/>
    <property type="match status" value="1"/>
</dbReference>
<dbReference type="AlphaFoldDB" id="E5ASY5"/>
<dbReference type="GO" id="GO:0006271">
    <property type="term" value="P:DNA strand elongation involved in DNA replication"/>
    <property type="evidence" value="ECO:0007669"/>
    <property type="project" value="TreeGrafter"/>
</dbReference>
<dbReference type="PANTHER" id="PTHR30478:SF0">
    <property type="entry name" value="BETA SLIDING CLAMP"/>
    <property type="match status" value="1"/>
</dbReference>
<keyword evidence="9" id="KW-0238">DNA-binding</keyword>
<evidence type="ECO:0000313" key="14">
    <source>
        <dbReference type="EMBL" id="CBW73529.1"/>
    </source>
</evidence>
<dbReference type="GO" id="GO:0005737">
    <property type="term" value="C:cytoplasm"/>
    <property type="evidence" value="ECO:0007669"/>
    <property type="project" value="UniProtKB-SubCell"/>
</dbReference>
<keyword evidence="8 10" id="KW-0239">DNA-directed DNA polymerase</keyword>
<evidence type="ECO:0000256" key="1">
    <source>
        <dbReference type="ARBA" id="ARBA00004496"/>
    </source>
</evidence>
<dbReference type="InterPro" id="IPR046938">
    <property type="entry name" value="DNA_clamp_sf"/>
</dbReference>
<evidence type="ECO:0000259" key="11">
    <source>
        <dbReference type="Pfam" id="PF00712"/>
    </source>
</evidence>
<dbReference type="STRING" id="882378.RBRH_00962"/>
<dbReference type="GO" id="GO:0009360">
    <property type="term" value="C:DNA polymerase III complex"/>
    <property type="evidence" value="ECO:0007669"/>
    <property type="project" value="InterPro"/>
</dbReference>
<dbReference type="Pfam" id="PF02768">
    <property type="entry name" value="DNA_pol3_beta_3"/>
    <property type="match status" value="1"/>
</dbReference>
<evidence type="ECO:0000256" key="9">
    <source>
        <dbReference type="ARBA" id="ARBA00023125"/>
    </source>
</evidence>
<dbReference type="GO" id="GO:0008408">
    <property type="term" value="F:3'-5' exonuclease activity"/>
    <property type="evidence" value="ECO:0007669"/>
    <property type="project" value="InterPro"/>
</dbReference>
<keyword evidence="7 10" id="KW-0235">DNA replication</keyword>
<keyword evidence="5 10" id="KW-0808">Transferase</keyword>
<accession>E5ASY5</accession>
<feature type="domain" description="DNA polymerase III beta sliding clamp central" evidence="12">
    <location>
        <begin position="164"/>
        <end position="277"/>
    </location>
</feature>
<evidence type="ECO:0000256" key="8">
    <source>
        <dbReference type="ARBA" id="ARBA00022932"/>
    </source>
</evidence>
<comment type="subcellular location">
    <subcellularLocation>
        <location evidence="1 10">Cytoplasm</location>
    </subcellularLocation>
</comment>
<keyword evidence="4 10" id="KW-0963">Cytoplasm</keyword>
<dbReference type="InterPro" id="IPR001001">
    <property type="entry name" value="DNA_polIII_beta"/>
</dbReference>
<dbReference type="Proteomes" id="UP000007437">
    <property type="component" value="Chromosome"/>
</dbReference>
<evidence type="ECO:0000256" key="5">
    <source>
        <dbReference type="ARBA" id="ARBA00022679"/>
    </source>
</evidence>
<name>E5ASY5_MYCRK</name>
<dbReference type="InterPro" id="IPR022637">
    <property type="entry name" value="DNA_polIII_beta_cen"/>
</dbReference>
<comment type="function">
    <text evidence="10">Confers DNA tethering and processivity to DNA polymerases and other proteins. Acts as a clamp, forming a ring around DNA (a reaction catalyzed by the clamp-loading complex) which diffuses in an ATP-independent manner freely and bidirectionally along dsDNA. Initially characterized for its ability to contact the catalytic subunit of DNA polymerase III (Pol III), a complex, multichain enzyme responsible for most of the replicative synthesis in bacteria; Pol III exhibits 3'-5' exonuclease proofreading activity. The beta chain is required for initiation of replication as well as for processivity of DNA replication.</text>
</comment>
<feature type="domain" description="DNA polymerase III beta sliding clamp C-terminal" evidence="13">
    <location>
        <begin position="280"/>
        <end position="400"/>
    </location>
</feature>
<comment type="subunit">
    <text evidence="10">Forms a ring-shaped head-to-tail homodimer around DNA.</text>
</comment>
<dbReference type="GO" id="GO:0003677">
    <property type="term" value="F:DNA binding"/>
    <property type="evidence" value="ECO:0007669"/>
    <property type="project" value="UniProtKB-UniRule"/>
</dbReference>
<feature type="domain" description="DNA polymerase III beta sliding clamp N-terminal" evidence="11">
    <location>
        <begin position="39"/>
        <end position="152"/>
    </location>
</feature>
<dbReference type="HOGENOM" id="CLU_038149_4_2_4"/>
<gene>
    <name evidence="14" type="ordered locus">RBRH_00962</name>
</gene>
<evidence type="ECO:0000256" key="3">
    <source>
        <dbReference type="ARBA" id="ARBA00021035"/>
    </source>
</evidence>
<evidence type="ECO:0000259" key="13">
    <source>
        <dbReference type="Pfam" id="PF02768"/>
    </source>
</evidence>
<dbReference type="PIRSF" id="PIRSF000804">
    <property type="entry name" value="DNA_pol_III_b"/>
    <property type="match status" value="1"/>
</dbReference>
<proteinExistence type="inferred from homology"/>
<dbReference type="Pfam" id="PF02767">
    <property type="entry name" value="DNA_pol3_beta_2"/>
    <property type="match status" value="1"/>
</dbReference>
<organism evidence="14 15">
    <name type="scientific">Mycetohabitans rhizoxinica (strain DSM 19002 / CIP 109453 / HKI 454)</name>
    <name type="common">Paraburkholderia rhizoxinica</name>
    <dbReference type="NCBI Taxonomy" id="882378"/>
    <lineage>
        <taxon>Bacteria</taxon>
        <taxon>Pseudomonadati</taxon>
        <taxon>Pseudomonadota</taxon>
        <taxon>Betaproteobacteria</taxon>
        <taxon>Burkholderiales</taxon>
        <taxon>Burkholderiaceae</taxon>
        <taxon>Mycetohabitans</taxon>
    </lineage>
</organism>